<name>A0ACC4DGR1_PURLI</name>
<organism evidence="1 2">
    <name type="scientific">Purpureocillium lilacinum</name>
    <name type="common">Paecilomyces lilacinus</name>
    <dbReference type="NCBI Taxonomy" id="33203"/>
    <lineage>
        <taxon>Eukaryota</taxon>
        <taxon>Fungi</taxon>
        <taxon>Dikarya</taxon>
        <taxon>Ascomycota</taxon>
        <taxon>Pezizomycotina</taxon>
        <taxon>Sordariomycetes</taxon>
        <taxon>Hypocreomycetidae</taxon>
        <taxon>Hypocreales</taxon>
        <taxon>Ophiocordycipitaceae</taxon>
        <taxon>Purpureocillium</taxon>
    </lineage>
</organism>
<protein>
    <submittedName>
        <fullName evidence="1">Uncharacterized protein</fullName>
    </submittedName>
</protein>
<dbReference type="Proteomes" id="UP001638806">
    <property type="component" value="Unassembled WGS sequence"/>
</dbReference>
<comment type="caution">
    <text evidence="1">The sequence shown here is derived from an EMBL/GenBank/DDBJ whole genome shotgun (WGS) entry which is preliminary data.</text>
</comment>
<sequence>MKPTSVIAWFSGTACAAQSPLALFENSAAVSRIPTSYESAVMGRRILGLSKLATFSTVFPDSHSRGSDNAQGSHPSRRDPRDWKGVHEVDAAIPPAKRISIMSRLSAFIPFLARDCPYNTAPEHPEIPDTVPYSAANLPRFSLIGYLENIDADYSKATDLAVCYTKKHRDARYWLPGNHIHTSEWMRLVVTSVYWIGGFGDRAYIGWIPLQEWQNVTRKEWESIQLPELPANSPASVSMLSSSAGGPSPIDTSLLGQEEDPWSAESESAQQNSPAAQDQAGSSRLDDSVLSAAAALPWIACS</sequence>
<gene>
    <name evidence="1" type="ORF">ACCO45_010607</name>
</gene>
<reference evidence="1" key="1">
    <citation type="submission" date="2024-12" db="EMBL/GenBank/DDBJ databases">
        <title>Comparative genomics and development of molecular markers within Purpureocillium lilacinum and among Purpureocillium species.</title>
        <authorList>
            <person name="Yeh Z.-Y."/>
            <person name="Ni N.-T."/>
            <person name="Lo P.-H."/>
            <person name="Mushyakhwo K."/>
            <person name="Lin C.-F."/>
            <person name="Nai Y.-S."/>
        </authorList>
    </citation>
    <scope>NUCLEOTIDE SEQUENCE</scope>
    <source>
        <strain evidence="1">NCHU-NPUST-175</strain>
    </source>
</reference>
<keyword evidence="2" id="KW-1185">Reference proteome</keyword>
<dbReference type="EMBL" id="JBGNUJ010000010">
    <property type="protein sequence ID" value="KAL3955044.1"/>
    <property type="molecule type" value="Genomic_DNA"/>
</dbReference>
<evidence type="ECO:0000313" key="1">
    <source>
        <dbReference type="EMBL" id="KAL3955044.1"/>
    </source>
</evidence>
<evidence type="ECO:0000313" key="2">
    <source>
        <dbReference type="Proteomes" id="UP001638806"/>
    </source>
</evidence>
<accession>A0ACC4DGR1</accession>
<proteinExistence type="predicted"/>